<evidence type="ECO:0000259" key="1">
    <source>
        <dbReference type="Pfam" id="PF04326"/>
    </source>
</evidence>
<organism evidence="2 3">
    <name type="scientific">Parabacteroides hominis</name>
    <dbReference type="NCBI Taxonomy" id="2763057"/>
    <lineage>
        <taxon>Bacteria</taxon>
        <taxon>Pseudomonadati</taxon>
        <taxon>Bacteroidota</taxon>
        <taxon>Bacteroidia</taxon>
        <taxon>Bacteroidales</taxon>
        <taxon>Tannerellaceae</taxon>
        <taxon>Parabacteroides</taxon>
    </lineage>
</organism>
<keyword evidence="2" id="KW-0547">Nucleotide-binding</keyword>
<comment type="caution">
    <text evidence="2">The sequence shown here is derived from an EMBL/GenBank/DDBJ whole genome shotgun (WGS) entry which is preliminary data.</text>
</comment>
<dbReference type="InterPro" id="IPR038461">
    <property type="entry name" value="Schlafen_AlbA_2_dom_sf"/>
</dbReference>
<accession>A0ABR7DNZ0</accession>
<dbReference type="GO" id="GO:0005524">
    <property type="term" value="F:ATP binding"/>
    <property type="evidence" value="ECO:0007669"/>
    <property type="project" value="UniProtKB-KW"/>
</dbReference>
<evidence type="ECO:0000313" key="3">
    <source>
        <dbReference type="Proteomes" id="UP000651475"/>
    </source>
</evidence>
<keyword evidence="2" id="KW-0067">ATP-binding</keyword>
<sequence length="1319" mass="151396">MYDITVLDKEAPTTGKNLSDSIVEKYASVFQSCDVDMKLLVENKVSHYPASDVLLKKARFLYRNQEIGWIEALSAFQEKHGDCLARDGKDAAKALEKAFDLCRWMGEESDYLQTVYQKRADEKRTELFDRMDRLSLKLKVCRCLSEGKTNEYLKAVLRKLEQSGNIWHVHDEILKIYYLLSYDLTGFSQNLPLLIDIVYRLIANGLINETECADLFGVLKRKAMETDDKVAEYWFSDDWETLHPLITESVRLHAFVFLISEKCPQKDDDLSLIAARICRYLSRIPSPYSELLKNKSYTLLTGENTLADRIRWEHLRHFDEIKILERLIMIQADDKACLFPEDSKKWKQCRNEKNMVTLDNDGFTLSPLVELECNSWKGRKDRAAVLNNRLFVASFSRLSLNFDACKNIRDYRSYWNLVAEDYPLSQPISSPAFVDTGSDEKEIEIEMPEIEMEEEEVETDHLLRPDQRVKVRILHIDKEDMSLKMEIIDAPYRGMKACLPFAYINSCYYIIPGFMDMFAVNEIFRAKVKSVEGSEVKLSLIQDFNEYMYPDCVRKKNVIGKVIDIAEGKVWWLLSTGTTATTTNSHKKYKAGNFYKVEYGGLSTDKLKNTIKVLSHIPSPDEKGFYNNVLENLRSFFFFMTKEVLKVNKDKEELQRLKEKNNPFFVAFQSLNLEVPESALDESAQTDEMPESESKTVNPDLYDESDRITVSQLKELIYCVDSLIGDSEDICGCFNAYNVLIFLCRFVGNKELADYYGLCSDYIYWVNSLDSELLKNREGVECRQTFKGLSDRMGALDMDRYSLRLRNNKQVIRVLQTWFDSRPLTSVQSDLQSFMQNKNRTVAELARYFNIMSYLKEKDDDLQELICGNINVLLGCKVREKNPKVYIPVFFGHEGVEKEFKTSAFIHADKNATEEQSLVLARVIASFMNTEGGTLYIGVNDKGYLTGLDQELRFAHNDSDVYLRSVNQNVIRLLGKKEDRDRYQAYIRCRLYEYEDGRLVLAFRAAPVNEVVEVKGEVYTRSASSNLIKPVGNVADFVKLRHRQKLDSVPKMPEFPAYFSAERNEYIFDKRSVVPEIPVVQEVEAVAPVLPVSEESVQEKALRSKNASTQINLGIRTSALRCNPLQKKLDLGYTANHVFVSLFKNGKIACSVSPKIGKWGGEGGNVVFSYNPEDKEDLLVTVFKSGEVGLSNLKKGMSQPNTLFAFAGSIDDILFISPARNTDYLLLISDKEGEKRYRIIPLDTLEKSMSIQPKNNLVLVPEKGAFVFAEILIPELVNSLDDEKALQDTFDQYCGGRLWEHNSYIKNVDKISTLCNVPF</sequence>
<dbReference type="Proteomes" id="UP000651475">
    <property type="component" value="Unassembled WGS sequence"/>
</dbReference>
<protein>
    <submittedName>
        <fullName evidence="2">ATP-binding protein</fullName>
    </submittedName>
</protein>
<keyword evidence="3" id="KW-1185">Reference proteome</keyword>
<gene>
    <name evidence="2" type="ORF">H8S65_10335</name>
</gene>
<dbReference type="InterPro" id="IPR007421">
    <property type="entry name" value="Schlafen_AlbA_2_dom"/>
</dbReference>
<dbReference type="EMBL" id="JACOOJ010000016">
    <property type="protein sequence ID" value="MBC5633163.1"/>
    <property type="molecule type" value="Genomic_DNA"/>
</dbReference>
<reference evidence="2 3" key="1">
    <citation type="submission" date="2020-08" db="EMBL/GenBank/DDBJ databases">
        <title>Genome public.</title>
        <authorList>
            <person name="Liu C."/>
            <person name="Sun Q."/>
        </authorList>
    </citation>
    <scope>NUCLEOTIDE SEQUENCE [LARGE SCALE GENOMIC DNA]</scope>
    <source>
        <strain evidence="2 3">NSJ-79</strain>
    </source>
</reference>
<name>A0ABR7DNZ0_9BACT</name>
<dbReference type="Gene3D" id="3.30.950.30">
    <property type="entry name" value="Schlafen, AAA domain"/>
    <property type="match status" value="1"/>
</dbReference>
<proteinExistence type="predicted"/>
<evidence type="ECO:0000313" key="2">
    <source>
        <dbReference type="EMBL" id="MBC5633163.1"/>
    </source>
</evidence>
<dbReference type="Pfam" id="PF04326">
    <property type="entry name" value="SLFN_AlbA_2"/>
    <property type="match status" value="1"/>
</dbReference>
<feature type="domain" description="Schlafen AlbA-2" evidence="1">
    <location>
        <begin position="899"/>
        <end position="1026"/>
    </location>
</feature>